<keyword evidence="2 4" id="KW-0863">Zinc-finger</keyword>
<feature type="non-terminal residue" evidence="7">
    <location>
        <position position="1"/>
    </location>
</feature>
<dbReference type="EMBL" id="CAJHNH020002347">
    <property type="protein sequence ID" value="CAG5126385.1"/>
    <property type="molecule type" value="Genomic_DNA"/>
</dbReference>
<dbReference type="SUPFAM" id="SSF57903">
    <property type="entry name" value="FYVE/PHD zinc finger"/>
    <property type="match status" value="1"/>
</dbReference>
<dbReference type="FunFam" id="3.30.40.10:FF:000084">
    <property type="entry name" value="Zinc finger, FYVE domain-containing 9b"/>
    <property type="match status" value="1"/>
</dbReference>
<dbReference type="InterPro" id="IPR011011">
    <property type="entry name" value="Znf_FYVE_PHD"/>
</dbReference>
<gene>
    <name evidence="7" type="ORF">CUNI_LOCUS11943</name>
</gene>
<feature type="region of interest" description="Disordered" evidence="5">
    <location>
        <begin position="690"/>
        <end position="741"/>
    </location>
</feature>
<evidence type="ECO:0000256" key="3">
    <source>
        <dbReference type="ARBA" id="ARBA00022833"/>
    </source>
</evidence>
<keyword evidence="3" id="KW-0862">Zinc</keyword>
<dbReference type="InterPro" id="IPR022557">
    <property type="entry name" value="SARA-like_C"/>
</dbReference>
<evidence type="ECO:0000259" key="6">
    <source>
        <dbReference type="PROSITE" id="PS50178"/>
    </source>
</evidence>
<dbReference type="GO" id="GO:0016197">
    <property type="term" value="P:endosomal transport"/>
    <property type="evidence" value="ECO:0007669"/>
    <property type="project" value="TreeGrafter"/>
</dbReference>
<dbReference type="OrthoDB" id="5872154at2759"/>
<dbReference type="Pfam" id="PF11979">
    <property type="entry name" value="SARA_C"/>
    <property type="match status" value="1"/>
</dbReference>
<feature type="region of interest" description="Disordered" evidence="5">
    <location>
        <begin position="893"/>
        <end position="952"/>
    </location>
</feature>
<dbReference type="Gene3D" id="3.30.40.10">
    <property type="entry name" value="Zinc/RING finger domain, C3HC4 (zinc finger)"/>
    <property type="match status" value="1"/>
</dbReference>
<keyword evidence="1" id="KW-0479">Metal-binding</keyword>
<proteinExistence type="predicted"/>
<protein>
    <recommendedName>
        <fullName evidence="6">FYVE-type domain-containing protein</fullName>
    </recommendedName>
</protein>
<organism evidence="7 8">
    <name type="scientific">Candidula unifasciata</name>
    <dbReference type="NCBI Taxonomy" id="100452"/>
    <lineage>
        <taxon>Eukaryota</taxon>
        <taxon>Metazoa</taxon>
        <taxon>Spiralia</taxon>
        <taxon>Lophotrochozoa</taxon>
        <taxon>Mollusca</taxon>
        <taxon>Gastropoda</taxon>
        <taxon>Heterobranchia</taxon>
        <taxon>Euthyneura</taxon>
        <taxon>Panpulmonata</taxon>
        <taxon>Eupulmonata</taxon>
        <taxon>Stylommatophora</taxon>
        <taxon>Helicina</taxon>
        <taxon>Helicoidea</taxon>
        <taxon>Geomitridae</taxon>
        <taxon>Candidula</taxon>
    </lineage>
</organism>
<dbReference type="InterPro" id="IPR013083">
    <property type="entry name" value="Znf_RING/FYVE/PHD"/>
</dbReference>
<feature type="domain" description="FYVE-type" evidence="6">
    <location>
        <begin position="786"/>
        <end position="845"/>
    </location>
</feature>
<evidence type="ECO:0000313" key="7">
    <source>
        <dbReference type="EMBL" id="CAG5126385.1"/>
    </source>
</evidence>
<dbReference type="PANTHER" id="PTHR46319">
    <property type="entry name" value="ZINC FINGER FYVE DOMAIN-CONTAINING PROTEIN"/>
    <property type="match status" value="1"/>
</dbReference>
<dbReference type="GO" id="GO:0008270">
    <property type="term" value="F:zinc ion binding"/>
    <property type="evidence" value="ECO:0007669"/>
    <property type="project" value="UniProtKB-KW"/>
</dbReference>
<evidence type="ECO:0000256" key="2">
    <source>
        <dbReference type="ARBA" id="ARBA00022771"/>
    </source>
</evidence>
<dbReference type="AlphaFoldDB" id="A0A8S3ZEX5"/>
<dbReference type="CDD" id="cd15729">
    <property type="entry name" value="FYVE_endofin"/>
    <property type="match status" value="1"/>
</dbReference>
<dbReference type="PANTHER" id="PTHR46319:SF3">
    <property type="entry name" value="ZINC FINGER FYVE DOMAIN-CONTAINING PROTEIN"/>
    <property type="match status" value="1"/>
</dbReference>
<dbReference type="InterPro" id="IPR017455">
    <property type="entry name" value="Znf_FYVE-rel"/>
</dbReference>
<evidence type="ECO:0000256" key="1">
    <source>
        <dbReference type="ARBA" id="ARBA00022723"/>
    </source>
</evidence>
<accession>A0A8S3ZEX5</accession>
<comment type="caution">
    <text evidence="7">The sequence shown here is derived from an EMBL/GenBank/DDBJ whole genome shotgun (WGS) entry which is preliminary data.</text>
</comment>
<dbReference type="Proteomes" id="UP000678393">
    <property type="component" value="Unassembled WGS sequence"/>
</dbReference>
<dbReference type="Pfam" id="PF01363">
    <property type="entry name" value="FYVE"/>
    <property type="match status" value="1"/>
</dbReference>
<dbReference type="Gene3D" id="4.10.720.10">
    <property type="entry name" value="Smad anchor for receptor activation, Smad-binding domain"/>
    <property type="match status" value="1"/>
</dbReference>
<keyword evidence="8" id="KW-1185">Reference proteome</keyword>
<dbReference type="Pfam" id="PF11409">
    <property type="entry name" value="SARA"/>
    <property type="match status" value="1"/>
</dbReference>
<dbReference type="GO" id="GO:0031901">
    <property type="term" value="C:early endosome membrane"/>
    <property type="evidence" value="ECO:0007669"/>
    <property type="project" value="TreeGrafter"/>
</dbReference>
<evidence type="ECO:0000256" key="4">
    <source>
        <dbReference type="PROSITE-ProRule" id="PRU00091"/>
    </source>
</evidence>
<dbReference type="SMART" id="SM01422">
    <property type="entry name" value="SARA"/>
    <property type="match status" value="1"/>
</dbReference>
<reference evidence="7" key="1">
    <citation type="submission" date="2021-04" db="EMBL/GenBank/DDBJ databases">
        <authorList>
            <consortium name="Molecular Ecology Group"/>
        </authorList>
    </citation>
    <scope>NUCLEOTIDE SEQUENCE</scope>
</reference>
<dbReference type="InterPro" id="IPR000306">
    <property type="entry name" value="Znf_FYVE"/>
</dbReference>
<dbReference type="InterPro" id="IPR024608">
    <property type="entry name" value="SARA-like_SBD"/>
</dbReference>
<evidence type="ECO:0000256" key="5">
    <source>
        <dbReference type="SAM" id="MobiDB-lite"/>
    </source>
</evidence>
<dbReference type="InterPro" id="IPR037145">
    <property type="entry name" value="SARA_Smad-bd_sf"/>
</dbReference>
<evidence type="ECO:0000313" key="8">
    <source>
        <dbReference type="Proteomes" id="UP000678393"/>
    </source>
</evidence>
<dbReference type="SMART" id="SM00064">
    <property type="entry name" value="FYVE"/>
    <property type="match status" value="1"/>
</dbReference>
<dbReference type="PROSITE" id="PS50178">
    <property type="entry name" value="ZF_FYVE"/>
    <property type="match status" value="1"/>
</dbReference>
<sequence length="1158" mass="127872">MDFIDLDKVLDEFEEEEKQALSIIPGKELKPSSYLEFLEKQKGQEWTSLNPNKLSSISSYTAESISAQESSSVAYDDRYDRFSSSKLSFISDDQFEGLSHNGYDQVNPGKTRVGQSAIVTSLTRVTANGEEVNTVYTSTKGHSRKGIANSSECKGTIAYQPIEVQTEALSPVSEQELMSSQFPRSDIVDGHNTGVSHEQICYSEVDQNYSPIYASMDTINIEANSDTDKEDSTVSYTELMKINQTNHSEPGSLEVEKGVLNSMIHFNSELSDVNHDSARDRFAVSEQTVGFHDHSDDTIDESDINIYLTELDEGRVGDFNSSKTTDASDIRQQLNYPRSHTLDVKNDLNHVEGNKTRSLADELSEAEPETDIYSRSHSYLESLPKKFRSNDAGVRSCVTSDHQGPDLEAGLRLYLQSESQPFHNGSHENAVINGSYVVSGGKHLSIVQAGDKNAVINTLTNGKMEIETILDSKNKSDNICDDLLRGKMEIEGILDEVVLGQQLGDDAFSTYLSETPTHLSSSHSHVDVFTAEGKPHVISGHDTNLTHSSNSDVGYSVLSTIGVGARPKDPSVIKKVRPNSLLGLSKVTLEMPAVVKAETAARGEEMLPHRHAAYTDADLTETAMESQHFIHQNSGTLGDDSPTVNEARLRVSLPGAEPHLKAVIHDFSQPFDQSEAEQRTDQANFRAEGHLPDASQAAGNQKLKRPTSLNLPVRPEFSVGQTPEEDMDHEASPGLPSLPTTPERLYDEAIGTTPVPGTEDISISLASNASLLYNNLGSVAPFWIPDAEAVACMMCQGRFTMWKRRHHCRACGKVLCSVCCSQKAYLPYMENKEARVCLECHIQLNLAPSAGPNPRCPNPNNPNEYCSKVPPNQQASNHANPPVVMVPTGVLRTSGSQRRSGEPKQVMFSDGIRPGGDLTELDGPNQARPTRRSARTARRATQQQVSPQVLKQKEDSLFRSPSLIPDEGLPPLFILQRETGTGYLETDDALNNIDYTADYKSEEGPLIYYAVNKNLAVGIKIITLDCCVNKVCWCFVTRGMNTAGQSELIVLLELTEEELTSDSLSPARDVFVHFQIIYEEALKGSTIQDLGHSIFHQNFLGNRDHGGFLFLRPTFQCLNKLPLPEPPYLFGILLQKWEVPWAKVFPIRLMLRLGAEYR</sequence>
<name>A0A8S3ZEX5_9EUPU</name>
<feature type="compositionally biased region" description="Basic residues" evidence="5">
    <location>
        <begin position="929"/>
        <end position="938"/>
    </location>
</feature>